<protein>
    <submittedName>
        <fullName evidence="2">Uncharacterized protein</fullName>
    </submittedName>
</protein>
<reference evidence="2 3" key="1">
    <citation type="submission" date="2015-03" db="EMBL/GenBank/DDBJ databases">
        <title>Genome Assembly of Staphylococcus cohnii subsp. cohnii strain G22B2.</title>
        <authorList>
            <person name="Nair G."/>
            <person name="Kaur G."/>
            <person name="Khatri I."/>
            <person name="Singh N.K."/>
            <person name="Sathyabama S."/>
            <person name="Maurya S.K."/>
            <person name="Subramanian S."/>
            <person name="Agrewala J.N."/>
            <person name="Mayilraj S."/>
        </authorList>
    </citation>
    <scope>NUCLEOTIDE SEQUENCE [LARGE SCALE GENOMIC DNA]</scope>
    <source>
        <strain evidence="2 3">G22B2</strain>
    </source>
</reference>
<keyword evidence="1" id="KW-0472">Membrane</keyword>
<dbReference type="Proteomes" id="UP000034455">
    <property type="component" value="Unassembled WGS sequence"/>
</dbReference>
<keyword evidence="1" id="KW-0812">Transmembrane</keyword>
<dbReference type="EMBL" id="LAKJ01000043">
    <property type="protein sequence ID" value="KKI62614.1"/>
    <property type="molecule type" value="Genomic_DNA"/>
</dbReference>
<feature type="transmembrane region" description="Helical" evidence="1">
    <location>
        <begin position="6"/>
        <end position="27"/>
    </location>
</feature>
<evidence type="ECO:0000313" key="3">
    <source>
        <dbReference type="Proteomes" id="UP000034455"/>
    </source>
</evidence>
<dbReference type="PATRIC" id="fig|74704.6.peg.2261"/>
<comment type="caution">
    <text evidence="2">The sequence shown here is derived from an EMBL/GenBank/DDBJ whole genome shotgun (WGS) entry which is preliminary data.</text>
</comment>
<name>A0A0M2NVS4_STACC</name>
<keyword evidence="1" id="KW-1133">Transmembrane helix</keyword>
<gene>
    <name evidence="2" type="ORF">UF66_2196</name>
</gene>
<sequence>MCVIFSTFTTPFFGIPIGVIAYFLFFYKDDDFDEMGEKYDYQDKNKK</sequence>
<organism evidence="2 3">
    <name type="scientific">Staphylococcus cohnii subsp. cohnii</name>
    <dbReference type="NCBI Taxonomy" id="74704"/>
    <lineage>
        <taxon>Bacteria</taxon>
        <taxon>Bacillati</taxon>
        <taxon>Bacillota</taxon>
        <taxon>Bacilli</taxon>
        <taxon>Bacillales</taxon>
        <taxon>Staphylococcaceae</taxon>
        <taxon>Staphylococcus</taxon>
        <taxon>Staphylococcus cohnii species complex</taxon>
    </lineage>
</organism>
<proteinExistence type="predicted"/>
<evidence type="ECO:0000313" key="2">
    <source>
        <dbReference type="EMBL" id="KKI62614.1"/>
    </source>
</evidence>
<accession>A0A0M2NVS4</accession>
<evidence type="ECO:0000256" key="1">
    <source>
        <dbReference type="SAM" id="Phobius"/>
    </source>
</evidence>
<dbReference type="AlphaFoldDB" id="A0A0M2NVS4"/>